<evidence type="ECO:0000256" key="4">
    <source>
        <dbReference type="ARBA" id="ARBA00022692"/>
    </source>
</evidence>
<proteinExistence type="predicted"/>
<dbReference type="STRING" id="1123313.GCA_000420345_00065"/>
<dbReference type="InterPro" id="IPR011527">
    <property type="entry name" value="ABC1_TM_dom"/>
</dbReference>
<reference evidence="13 14" key="1">
    <citation type="submission" date="2018-08" db="EMBL/GenBank/DDBJ databases">
        <title>A genome reference for cultivated species of the human gut microbiota.</title>
        <authorList>
            <person name="Zou Y."/>
            <person name="Xue W."/>
            <person name="Luo G."/>
        </authorList>
    </citation>
    <scope>NUCLEOTIDE SEQUENCE [LARGE SCALE GENOMIC DNA]</scope>
    <source>
        <strain evidence="13 14">TF08-11</strain>
    </source>
</reference>
<evidence type="ECO:0000256" key="2">
    <source>
        <dbReference type="ARBA" id="ARBA00022448"/>
    </source>
</evidence>
<dbReference type="PANTHER" id="PTHR43394">
    <property type="entry name" value="ATP-DEPENDENT PERMEASE MDL1, MITOCHONDRIAL"/>
    <property type="match status" value="1"/>
</dbReference>
<evidence type="ECO:0000256" key="3">
    <source>
        <dbReference type="ARBA" id="ARBA00022475"/>
    </source>
</evidence>
<dbReference type="GO" id="GO:0015421">
    <property type="term" value="F:ABC-type oligopeptide transporter activity"/>
    <property type="evidence" value="ECO:0007669"/>
    <property type="project" value="TreeGrafter"/>
</dbReference>
<comment type="caution">
    <text evidence="13">The sequence shown here is derived from an EMBL/GenBank/DDBJ whole genome shotgun (WGS) entry which is preliminary data.</text>
</comment>
<dbReference type="InterPro" id="IPR003593">
    <property type="entry name" value="AAA+_ATPase"/>
</dbReference>
<evidence type="ECO:0000256" key="1">
    <source>
        <dbReference type="ARBA" id="ARBA00004651"/>
    </source>
</evidence>
<dbReference type="FunFam" id="3.40.50.300:FF:000287">
    <property type="entry name" value="Multidrug ABC transporter ATP-binding protein"/>
    <property type="match status" value="1"/>
</dbReference>
<evidence type="ECO:0000256" key="10">
    <source>
        <dbReference type="SAM" id="Phobius"/>
    </source>
</evidence>
<feature type="region of interest" description="Disordered" evidence="9">
    <location>
        <begin position="1"/>
        <end position="22"/>
    </location>
</feature>
<name>A0A3E3E573_9FIRM</name>
<keyword evidence="2" id="KW-0813">Transport</keyword>
<dbReference type="Pfam" id="PF00005">
    <property type="entry name" value="ABC_tran"/>
    <property type="match status" value="1"/>
</dbReference>
<comment type="subcellular location">
    <subcellularLocation>
        <location evidence="1">Cell membrane</location>
        <topology evidence="1">Multi-pass membrane protein</topology>
    </subcellularLocation>
</comment>
<feature type="transmembrane region" description="Helical" evidence="10">
    <location>
        <begin position="40"/>
        <end position="59"/>
    </location>
</feature>
<evidence type="ECO:0000259" key="11">
    <source>
        <dbReference type="PROSITE" id="PS50893"/>
    </source>
</evidence>
<dbReference type="Gene3D" id="3.40.50.300">
    <property type="entry name" value="P-loop containing nucleotide triphosphate hydrolases"/>
    <property type="match status" value="1"/>
</dbReference>
<keyword evidence="8 10" id="KW-0472">Membrane</keyword>
<dbReference type="PROSITE" id="PS50893">
    <property type="entry name" value="ABC_TRANSPORTER_2"/>
    <property type="match status" value="1"/>
</dbReference>
<keyword evidence="5" id="KW-0547">Nucleotide-binding</keyword>
<dbReference type="Pfam" id="PF00664">
    <property type="entry name" value="ABC_membrane"/>
    <property type="match status" value="1"/>
</dbReference>
<keyword evidence="3" id="KW-1003">Cell membrane</keyword>
<evidence type="ECO:0000256" key="9">
    <source>
        <dbReference type="SAM" id="MobiDB-lite"/>
    </source>
</evidence>
<feature type="transmembrane region" description="Helical" evidence="10">
    <location>
        <begin position="89"/>
        <end position="109"/>
    </location>
</feature>
<dbReference type="GO" id="GO:0005886">
    <property type="term" value="C:plasma membrane"/>
    <property type="evidence" value="ECO:0007669"/>
    <property type="project" value="UniProtKB-SubCell"/>
</dbReference>
<dbReference type="GO" id="GO:0005524">
    <property type="term" value="F:ATP binding"/>
    <property type="evidence" value="ECO:0007669"/>
    <property type="project" value="UniProtKB-KW"/>
</dbReference>
<dbReference type="CDD" id="cd03254">
    <property type="entry name" value="ABCC_Glucan_exporter_like"/>
    <property type="match status" value="1"/>
</dbReference>
<feature type="domain" description="ABC transmembrane type-1" evidence="12">
    <location>
        <begin position="43"/>
        <end position="335"/>
    </location>
</feature>
<feature type="domain" description="ABC transporter" evidence="11">
    <location>
        <begin position="369"/>
        <end position="603"/>
    </location>
</feature>
<dbReference type="FunFam" id="1.20.1560.10:FF:000011">
    <property type="entry name" value="Multidrug ABC transporter ATP-binding protein"/>
    <property type="match status" value="1"/>
</dbReference>
<evidence type="ECO:0000259" key="12">
    <source>
        <dbReference type="PROSITE" id="PS50929"/>
    </source>
</evidence>
<dbReference type="CDD" id="cd18547">
    <property type="entry name" value="ABC_6TM_Tm288_like"/>
    <property type="match status" value="1"/>
</dbReference>
<dbReference type="GO" id="GO:0016887">
    <property type="term" value="F:ATP hydrolysis activity"/>
    <property type="evidence" value="ECO:0007669"/>
    <property type="project" value="InterPro"/>
</dbReference>
<keyword evidence="7 10" id="KW-1133">Transmembrane helix</keyword>
<dbReference type="Proteomes" id="UP000260721">
    <property type="component" value="Unassembled WGS sequence"/>
</dbReference>
<dbReference type="InterPro" id="IPR027417">
    <property type="entry name" value="P-loop_NTPase"/>
</dbReference>
<sequence length="612" mass="68291">MERSLKMSSPMHGRGQSVQKPKDFKGSLKKIVRILAPYKFSFILGLITAVVSVVISVVGPKIMGNIITEIANGFMAKVQGTGGIDFDKIFEIVSILCAIYALSSAFEYVQGFLMSGVSNKIGYSLRKEMNQKIDRLPLSYFDKHAHGDILSRFTNDVDTLVQSLNQTLSSLLSNLVRVIGFLVMMVSISWKMTLLALVIVPLSIIVVMFVVKRSQSYFKQQQKSLGIVNGHIEEMYSAHIIVKAFNGEKQSMQTFETYNKDLYQSAWKSQFLSGLMMPLTQFIGNLGYVGVCILGGYLAMRQEIALGDIQSFITYTRNFTQPINQISQSMNTLQSTAAAAERVFEFLDQPEQLPDSTAPVSNQETIGQVSFENVVFGYEPDKTIIHNFSMYVKPGQTVAIVGPTGAGKTTIVKLLMRFYELNSGAIYIDGVNIKDMKRSDLRSKVGMVLQDAWLFEGTIMENLRFGKQSATDQQVIEACKLAHVDHFIHTLDHGYQTMLGNDTSNISQGQKQLLTIARAFLADPSILILDEATSSVDTRTEILIQKGMDELMKGRTSFVIAHRLSTIKNADAILVMDHGDIVEVGNHEQLMKKQGFYYNLYNAQFEGDEEIE</sequence>
<evidence type="ECO:0000256" key="7">
    <source>
        <dbReference type="ARBA" id="ARBA00022989"/>
    </source>
</evidence>
<dbReference type="SMART" id="SM00382">
    <property type="entry name" value="AAA"/>
    <property type="match status" value="1"/>
</dbReference>
<accession>A0A3E3E573</accession>
<keyword evidence="4 10" id="KW-0812">Transmembrane</keyword>
<feature type="transmembrane region" description="Helical" evidence="10">
    <location>
        <begin position="194"/>
        <end position="211"/>
    </location>
</feature>
<keyword evidence="6 13" id="KW-0067">ATP-binding</keyword>
<feature type="transmembrane region" description="Helical" evidence="10">
    <location>
        <begin position="171"/>
        <end position="188"/>
    </location>
</feature>
<evidence type="ECO:0000256" key="6">
    <source>
        <dbReference type="ARBA" id="ARBA00022840"/>
    </source>
</evidence>
<protein>
    <submittedName>
        <fullName evidence="13">ABC transporter ATP-binding protein</fullName>
    </submittedName>
</protein>
<dbReference type="Gene3D" id="1.20.1560.10">
    <property type="entry name" value="ABC transporter type 1, transmembrane domain"/>
    <property type="match status" value="1"/>
</dbReference>
<evidence type="ECO:0000256" key="5">
    <source>
        <dbReference type="ARBA" id="ARBA00022741"/>
    </source>
</evidence>
<dbReference type="SUPFAM" id="SSF90123">
    <property type="entry name" value="ABC transporter transmembrane region"/>
    <property type="match status" value="1"/>
</dbReference>
<evidence type="ECO:0000313" key="14">
    <source>
        <dbReference type="Proteomes" id="UP000260721"/>
    </source>
</evidence>
<feature type="transmembrane region" description="Helical" evidence="10">
    <location>
        <begin position="282"/>
        <end position="300"/>
    </location>
</feature>
<dbReference type="EMBL" id="QUSK01000012">
    <property type="protein sequence ID" value="RGD76477.1"/>
    <property type="molecule type" value="Genomic_DNA"/>
</dbReference>
<evidence type="ECO:0000313" key="13">
    <source>
        <dbReference type="EMBL" id="RGD76477.1"/>
    </source>
</evidence>
<organism evidence="13 14">
    <name type="scientific">Faecalicoccus pleomorphus</name>
    <dbReference type="NCBI Taxonomy" id="1323"/>
    <lineage>
        <taxon>Bacteria</taxon>
        <taxon>Bacillati</taxon>
        <taxon>Bacillota</taxon>
        <taxon>Erysipelotrichia</taxon>
        <taxon>Erysipelotrichales</taxon>
        <taxon>Erysipelotrichaceae</taxon>
        <taxon>Faecalicoccus</taxon>
    </lineage>
</organism>
<dbReference type="InterPro" id="IPR039421">
    <property type="entry name" value="Type_1_exporter"/>
</dbReference>
<dbReference type="PROSITE" id="PS50929">
    <property type="entry name" value="ABC_TM1F"/>
    <property type="match status" value="1"/>
</dbReference>
<dbReference type="InterPro" id="IPR036640">
    <property type="entry name" value="ABC1_TM_sf"/>
</dbReference>
<dbReference type="AlphaFoldDB" id="A0A3E3E573"/>
<dbReference type="SUPFAM" id="SSF52540">
    <property type="entry name" value="P-loop containing nucleoside triphosphate hydrolases"/>
    <property type="match status" value="1"/>
</dbReference>
<dbReference type="InterPro" id="IPR017871">
    <property type="entry name" value="ABC_transporter-like_CS"/>
</dbReference>
<evidence type="ECO:0000256" key="8">
    <source>
        <dbReference type="ARBA" id="ARBA00023136"/>
    </source>
</evidence>
<dbReference type="PROSITE" id="PS00211">
    <property type="entry name" value="ABC_TRANSPORTER_1"/>
    <property type="match status" value="1"/>
</dbReference>
<dbReference type="PANTHER" id="PTHR43394:SF1">
    <property type="entry name" value="ATP-BINDING CASSETTE SUB-FAMILY B MEMBER 10, MITOCHONDRIAL"/>
    <property type="match status" value="1"/>
</dbReference>
<dbReference type="InterPro" id="IPR003439">
    <property type="entry name" value="ABC_transporter-like_ATP-bd"/>
</dbReference>
<gene>
    <name evidence="13" type="ORF">DXC78_06345</name>
</gene>